<gene>
    <name evidence="5" type="ORF">OAory_01025030</name>
</gene>
<name>A0A1S9DXX9_ASPOZ</name>
<dbReference type="OrthoDB" id="2117718at2759"/>
<proteinExistence type="predicted"/>
<accession>A0A1S9DXX9</accession>
<dbReference type="Proteomes" id="UP000190312">
    <property type="component" value="Unassembled WGS sequence"/>
</dbReference>
<keyword evidence="5" id="KW-0223">Dioxygenase</keyword>
<sequence>MAWEAKDISLDHALGGGTPYLLILQGPQLAEIDAALKHFQCLAQPMEALNPSTFPLPGLSLILRSVSSNLHSGYGFTLIRGVPVERYTREENMIIYVGISSHIGAMRGRQDHQFKGQPADVMLAHITDMRRPDGEQNYALAAYTDSEVVFHTDVGDIVSLFVLSEPANGGESLLASGWTVYNALAENRPDLVRVLAEDWPIPSAQEPGLIKYRPLLFYQPASGSTPERVILQFSRRSFSGFGAHSQLNRLSPAQVEALDALHFLAEKFHVAMDLKRGDMQFINNLSMIHARNSYVDGPGSRRHLLRLWLRDPENGWATPDALRSRADRLYDEKFRRGPQIFPVDAIPRSVGKVRVGTTQNSHDQALFETTRRVLAEVVNEGLVRAKVEVTAPEGPGTLCLLSPQDVSWVKVGVTPGTVIEMKEDRVVSVIRPESLQPPVIVGETGNQELDPGAIFAVLSALLKDVADGTVLEAIVRELRNSATNQEKWLEISQDQPVFGLGDTSAKWERALINGHPSHPYHRLCYAQEPLKPVGPGDIPGMLTPTLAFVSVPCDNLRITGHFERELQPLLKRLDIPQTTSDRVIVPCLAQQLPSILQRFPDVVILKLAADCADAQASMRTITIRPELGFKYHLKLSLACHITGALRTITPWTACGGPVQTELLEKFLPDDLWVFREVAAVSGSQKDFNEARHLACILRDTLESRAQANDEVLIMAMALTQKPYGDSRTYVEILYNLETVVQKKEWFQRYITVLFSLVLPPLVQYGIGLEGHGQNLVVRVCRQTGQIKGFAVRDFGGVRMHVPTLNNHGVKFDSLPPGGATLTDNLDNVWSKVHHSLLQNHVGFLLVALGLENHGGWAITLETLSTVLGGGQDSPGAKLLEYFTKDTMPFKCFLRMRMESKYRDYIEREVPNVILMNSPRWKSIIETYQPSLHAT</sequence>
<dbReference type="VEuPathDB" id="FungiDB:AO090701000976"/>
<feature type="domain" description="Aerobactin siderophore biosynthesis IucA/IucC N-terminal" evidence="3">
    <location>
        <begin position="601"/>
        <end position="720"/>
    </location>
</feature>
<dbReference type="Pfam" id="PF06276">
    <property type="entry name" value="FhuF"/>
    <property type="match status" value="1"/>
</dbReference>
<dbReference type="GO" id="GO:0016881">
    <property type="term" value="F:acid-amino acid ligase activity"/>
    <property type="evidence" value="ECO:0007669"/>
    <property type="project" value="UniProtKB-ARBA"/>
</dbReference>
<dbReference type="VEuPathDB" id="FungiDB:AO090023000292"/>
<evidence type="ECO:0000313" key="5">
    <source>
        <dbReference type="EMBL" id="OOO13908.1"/>
    </source>
</evidence>
<dbReference type="GO" id="GO:0051213">
    <property type="term" value="F:dioxygenase activity"/>
    <property type="evidence" value="ECO:0007669"/>
    <property type="project" value="UniProtKB-KW"/>
</dbReference>
<protein>
    <submittedName>
        <fullName evidence="5">Taurine catabolism dioxygenase TauD/TfdA</fullName>
    </submittedName>
</protein>
<dbReference type="Pfam" id="PF04183">
    <property type="entry name" value="IucA_IucC"/>
    <property type="match status" value="1"/>
</dbReference>
<dbReference type="InterPro" id="IPR037455">
    <property type="entry name" value="LucA/IucC-like"/>
</dbReference>
<keyword evidence="1" id="KW-0560">Oxidoreductase</keyword>
<evidence type="ECO:0000256" key="1">
    <source>
        <dbReference type="ARBA" id="ARBA00023002"/>
    </source>
</evidence>
<dbReference type="InterPro" id="IPR042098">
    <property type="entry name" value="TauD-like_sf"/>
</dbReference>
<feature type="domain" description="TauD/TfdA-like" evidence="2">
    <location>
        <begin position="52"/>
        <end position="308"/>
    </location>
</feature>
<dbReference type="InterPro" id="IPR007310">
    <property type="entry name" value="Aerobactin_biosyn_IucA/IucC_N"/>
</dbReference>
<dbReference type="AlphaFoldDB" id="A0A1S9DXX9"/>
<organism evidence="5 6">
    <name type="scientific">Aspergillus oryzae</name>
    <name type="common">Yellow koji mold</name>
    <dbReference type="NCBI Taxonomy" id="5062"/>
    <lineage>
        <taxon>Eukaryota</taxon>
        <taxon>Fungi</taxon>
        <taxon>Dikarya</taxon>
        <taxon>Ascomycota</taxon>
        <taxon>Pezizomycotina</taxon>
        <taxon>Eurotiomycetes</taxon>
        <taxon>Eurotiomycetidae</taxon>
        <taxon>Eurotiales</taxon>
        <taxon>Aspergillaceae</taxon>
        <taxon>Aspergillus</taxon>
        <taxon>Aspergillus subgen. Circumdati</taxon>
    </lineage>
</organism>
<evidence type="ECO:0000313" key="6">
    <source>
        <dbReference type="Proteomes" id="UP000190312"/>
    </source>
</evidence>
<evidence type="ECO:0000259" key="3">
    <source>
        <dbReference type="Pfam" id="PF04183"/>
    </source>
</evidence>
<comment type="caution">
    <text evidence="5">The sequence shown here is derived from an EMBL/GenBank/DDBJ whole genome shotgun (WGS) entry which is preliminary data.</text>
</comment>
<dbReference type="InterPro" id="IPR022770">
    <property type="entry name" value="IucA/IucC-like_C"/>
</dbReference>
<dbReference type="EMBL" id="MKZY01000001">
    <property type="protein sequence ID" value="OOO13908.1"/>
    <property type="molecule type" value="Genomic_DNA"/>
</dbReference>
<dbReference type="Gene3D" id="3.60.130.10">
    <property type="entry name" value="Clavaminate synthase-like"/>
    <property type="match status" value="1"/>
</dbReference>
<reference evidence="5 6" key="1">
    <citation type="submission" date="2016-10" db="EMBL/GenBank/DDBJ databases">
        <title>Genome sequencing of Aspergillus oryzae BCC7051.</title>
        <authorList>
            <person name="Thammarongtham C."/>
            <person name="Vorapreeda T."/>
            <person name="Nookaew I."/>
            <person name="Srisuk T."/>
            <person name="Land M."/>
            <person name="Jeennor S."/>
            <person name="Laoteng K."/>
        </authorList>
    </citation>
    <scope>NUCLEOTIDE SEQUENCE [LARGE SCALE GENOMIC DNA]</scope>
    <source>
        <strain evidence="5 6">BCC7051</strain>
    </source>
</reference>
<dbReference type="SUPFAM" id="SSF51197">
    <property type="entry name" value="Clavaminate synthase-like"/>
    <property type="match status" value="1"/>
</dbReference>
<dbReference type="GO" id="GO:0019290">
    <property type="term" value="P:siderophore biosynthetic process"/>
    <property type="evidence" value="ECO:0007669"/>
    <property type="project" value="InterPro"/>
</dbReference>
<dbReference type="Gene3D" id="1.10.510.40">
    <property type="match status" value="1"/>
</dbReference>
<feature type="domain" description="Aerobactin siderophore biosynthesis IucA/IucC-like C-terminal" evidence="4">
    <location>
        <begin position="744"/>
        <end position="900"/>
    </location>
</feature>
<evidence type="ECO:0000259" key="4">
    <source>
        <dbReference type="Pfam" id="PF06276"/>
    </source>
</evidence>
<evidence type="ECO:0000259" key="2">
    <source>
        <dbReference type="Pfam" id="PF02668"/>
    </source>
</evidence>
<dbReference type="PANTHER" id="PTHR34384">
    <property type="entry name" value="L-2,3-DIAMINOPROPANOATE--CITRATE LIGASE"/>
    <property type="match status" value="1"/>
</dbReference>
<dbReference type="InterPro" id="IPR003819">
    <property type="entry name" value="TauD/TfdA-like"/>
</dbReference>
<dbReference type="Pfam" id="PF02668">
    <property type="entry name" value="TauD"/>
    <property type="match status" value="1"/>
</dbReference>
<dbReference type="eggNOG" id="ENOG502R4JR">
    <property type="taxonomic scope" value="Eukaryota"/>
</dbReference>
<dbReference type="PANTHER" id="PTHR34384:SF5">
    <property type="entry name" value="L-2,3-DIAMINOPROPANOATE--CITRATE LIGASE"/>
    <property type="match status" value="1"/>
</dbReference>
<dbReference type="VEuPathDB" id="FungiDB:AO090023000296"/>